<keyword evidence="3" id="KW-1185">Reference proteome</keyword>
<gene>
    <name evidence="2" type="ORF">CHIRRI_LOCUS6642</name>
</gene>
<dbReference type="InterPro" id="IPR037445">
    <property type="entry name" value="MAGE"/>
</dbReference>
<dbReference type="Gene3D" id="1.10.10.1210">
    <property type="entry name" value="MAGE homology domain, winged helix WH2 motif"/>
    <property type="match status" value="1"/>
</dbReference>
<proteinExistence type="predicted"/>
<dbReference type="Pfam" id="PF01454">
    <property type="entry name" value="MAGE"/>
    <property type="match status" value="2"/>
</dbReference>
<protein>
    <recommendedName>
        <fullName evidence="1">MAGE domain-containing protein</fullName>
    </recommendedName>
</protein>
<feature type="domain" description="MAGE" evidence="1">
    <location>
        <begin position="42"/>
        <end position="206"/>
    </location>
</feature>
<organism evidence="2 3">
    <name type="scientific">Chironomus riparius</name>
    <dbReference type="NCBI Taxonomy" id="315576"/>
    <lineage>
        <taxon>Eukaryota</taxon>
        <taxon>Metazoa</taxon>
        <taxon>Ecdysozoa</taxon>
        <taxon>Arthropoda</taxon>
        <taxon>Hexapoda</taxon>
        <taxon>Insecta</taxon>
        <taxon>Pterygota</taxon>
        <taxon>Neoptera</taxon>
        <taxon>Endopterygota</taxon>
        <taxon>Diptera</taxon>
        <taxon>Nematocera</taxon>
        <taxon>Chironomoidea</taxon>
        <taxon>Chironomidae</taxon>
        <taxon>Chironominae</taxon>
        <taxon>Chironomus</taxon>
    </lineage>
</organism>
<name>A0A9N9RUT0_9DIPT</name>
<dbReference type="GO" id="GO:0005634">
    <property type="term" value="C:nucleus"/>
    <property type="evidence" value="ECO:0007669"/>
    <property type="project" value="TreeGrafter"/>
</dbReference>
<dbReference type="Gene3D" id="1.10.10.1200">
    <property type="entry name" value="MAGE homology domain, winged helix WH1 motif"/>
    <property type="match status" value="1"/>
</dbReference>
<dbReference type="OrthoDB" id="205198at2759"/>
<dbReference type="SMART" id="SM01373">
    <property type="entry name" value="MAGE"/>
    <property type="match status" value="1"/>
</dbReference>
<dbReference type="AlphaFoldDB" id="A0A9N9RUT0"/>
<dbReference type="PANTHER" id="PTHR11736">
    <property type="entry name" value="MELANOMA-ASSOCIATED ANTIGEN MAGE ANTIGEN"/>
    <property type="match status" value="1"/>
</dbReference>
<dbReference type="InterPro" id="IPR041898">
    <property type="entry name" value="MAGE_WH1"/>
</dbReference>
<dbReference type="Proteomes" id="UP001153620">
    <property type="component" value="Chromosome 2"/>
</dbReference>
<dbReference type="PANTHER" id="PTHR11736:SF14">
    <property type="entry name" value="NSE3 HOMOLOG, SMC5-SMC6 COMPLEX COMPONENT"/>
    <property type="match status" value="1"/>
</dbReference>
<reference evidence="2" key="1">
    <citation type="submission" date="2022-01" db="EMBL/GenBank/DDBJ databases">
        <authorList>
            <person name="King R."/>
        </authorList>
    </citation>
    <scope>NUCLEOTIDE SEQUENCE</scope>
</reference>
<sequence>MPRKSAATNQPSTSRGFTTMEFDSENEEEGTNQNIVLLVTNFVKYIINYSSNKLPIKRNELVKQLKISQKQFPQVFMEGKEILKDVYGIEISELAETKPTKLFITYPAFKLPVFSILNKEMGKELTTLFIVLSYIFMKSGEIQEINLNNFLEKVHINIEEFAKTRDKFVKQMYLKRRKVEIEGQNESHTYYSWGERALLEFNKQDVLEQVAKLVRKPSSNFVVQHREVYGEDPNDMDFVMLG</sequence>
<dbReference type="EMBL" id="OU895878">
    <property type="protein sequence ID" value="CAG9803746.1"/>
    <property type="molecule type" value="Genomic_DNA"/>
</dbReference>
<evidence type="ECO:0000259" key="1">
    <source>
        <dbReference type="SMART" id="SM01373"/>
    </source>
</evidence>
<evidence type="ECO:0000313" key="3">
    <source>
        <dbReference type="Proteomes" id="UP001153620"/>
    </source>
</evidence>
<dbReference type="InterPro" id="IPR002190">
    <property type="entry name" value="MHD_dom"/>
</dbReference>
<dbReference type="InterPro" id="IPR041899">
    <property type="entry name" value="MAGE_WH2"/>
</dbReference>
<accession>A0A9N9RUT0</accession>
<evidence type="ECO:0000313" key="2">
    <source>
        <dbReference type="EMBL" id="CAG9803746.1"/>
    </source>
</evidence>
<reference evidence="2" key="2">
    <citation type="submission" date="2022-10" db="EMBL/GenBank/DDBJ databases">
        <authorList>
            <consortium name="ENA_rothamsted_submissions"/>
            <consortium name="culmorum"/>
            <person name="King R."/>
        </authorList>
    </citation>
    <scope>NUCLEOTIDE SEQUENCE</scope>
</reference>